<name>A0A6J6HPP9_9ZZZZ</name>
<protein>
    <submittedName>
        <fullName evidence="1">Unannotated protein</fullName>
    </submittedName>
</protein>
<gene>
    <name evidence="1" type="ORF">UFOPK1856_00630</name>
</gene>
<sequence>MNKRIFAALATVVLGFGVIAGIGTYVAAAKNDPGVTVAESADKYIAPDGTEYPQVKLSLNVYPNSLFGGHHGAGGGAHPDYVSYALGGPDGEVLSDAQTGTNFQVPAHTAVTITVYQYDSGETLNNDYFAHVRGTVDGKATFVQRWDTKAKSNASTEQQITNIPADMVGHTFTIHGISDKKSQLFVSVPLMMSNDEEVTAAEEEGGYTQFPTKTTFTFITGDEGEYIWNCEFPCGDGTIARFGAAMSTMGYMSGHLIVKG</sequence>
<evidence type="ECO:0000313" key="1">
    <source>
        <dbReference type="EMBL" id="CAB4614966.1"/>
    </source>
</evidence>
<dbReference type="AlphaFoldDB" id="A0A6J6HPP9"/>
<reference evidence="1" key="1">
    <citation type="submission" date="2020-05" db="EMBL/GenBank/DDBJ databases">
        <authorList>
            <person name="Chiriac C."/>
            <person name="Salcher M."/>
            <person name="Ghai R."/>
            <person name="Kavagutti S V."/>
        </authorList>
    </citation>
    <scope>NUCLEOTIDE SEQUENCE</scope>
</reference>
<accession>A0A6J6HPP9</accession>
<organism evidence="1">
    <name type="scientific">freshwater metagenome</name>
    <dbReference type="NCBI Taxonomy" id="449393"/>
    <lineage>
        <taxon>unclassified sequences</taxon>
        <taxon>metagenomes</taxon>
        <taxon>ecological metagenomes</taxon>
    </lineage>
</organism>
<proteinExistence type="predicted"/>
<dbReference type="EMBL" id="CAEZUV010000080">
    <property type="protein sequence ID" value="CAB4614966.1"/>
    <property type="molecule type" value="Genomic_DNA"/>
</dbReference>